<evidence type="ECO:0000313" key="1">
    <source>
        <dbReference type="EMBL" id="CEK53853.1"/>
    </source>
</evidence>
<proteinExistence type="predicted"/>
<reference evidence="1" key="1">
    <citation type="submission" date="2014-12" db="EMBL/GenBank/DDBJ databases">
        <title>Insight into the proteome of Arion vulgaris.</title>
        <authorList>
            <person name="Aradska J."/>
            <person name="Bulat T."/>
            <person name="Smidak R."/>
            <person name="Sarate P."/>
            <person name="Gangsoo J."/>
            <person name="Sialana F."/>
            <person name="Bilban M."/>
            <person name="Lubec G."/>
        </authorList>
    </citation>
    <scope>NUCLEOTIDE SEQUENCE</scope>
    <source>
        <tissue evidence="1">Skin</tissue>
    </source>
</reference>
<gene>
    <name evidence="1" type="primary">ORF21386</name>
</gene>
<organism evidence="1">
    <name type="scientific">Arion vulgaris</name>
    <dbReference type="NCBI Taxonomy" id="1028688"/>
    <lineage>
        <taxon>Eukaryota</taxon>
        <taxon>Metazoa</taxon>
        <taxon>Spiralia</taxon>
        <taxon>Lophotrochozoa</taxon>
        <taxon>Mollusca</taxon>
        <taxon>Gastropoda</taxon>
        <taxon>Heterobranchia</taxon>
        <taxon>Euthyneura</taxon>
        <taxon>Panpulmonata</taxon>
        <taxon>Eupulmonata</taxon>
        <taxon>Stylommatophora</taxon>
        <taxon>Helicina</taxon>
        <taxon>Arionoidea</taxon>
        <taxon>Arionidae</taxon>
        <taxon>Arion</taxon>
    </lineage>
</organism>
<name>A0A0B6YCJ6_9EUPU</name>
<accession>A0A0B6YCJ6</accession>
<dbReference type="AlphaFoldDB" id="A0A0B6YCJ6"/>
<protein>
    <submittedName>
        <fullName evidence="1">Uncharacterized protein</fullName>
    </submittedName>
</protein>
<feature type="non-terminal residue" evidence="1">
    <location>
        <position position="1"/>
    </location>
</feature>
<sequence length="67" mass="7145">PNPKVIVPIHNITGLTGTVKLSNMAPKKVKHKLITIIHGGLKQRAIKIAKHLPNARQPQNTAVSAAA</sequence>
<dbReference type="EMBL" id="HACG01006988">
    <property type="protein sequence ID" value="CEK53853.1"/>
    <property type="molecule type" value="Transcribed_RNA"/>
</dbReference>